<keyword evidence="1" id="KW-0378">Hydrolase</keyword>
<sequence>MLKIKPNLSTAFHPESDGQTERTNQTLEHYLRHFCDYLQTNWSELLPLAEFAYNNSFHLSIGASPFYVTRGYHPRLEVSLRDSFVTDVPKYLQHLRSVQETARKQILQAQETQARFANLKRKPSPPFKIGNQVLLNRKNIQTSRPSSKLDSHKLGPFRIQRIISPAAFKLELPASMKIHPVFHVSLLEPYQANSLASRCSNPPPPPEIINGEEEYQVEQILDSRNNHRSRRLEYFVDWTGYGPQDRQWVSAANFDDDDSLVIEFHTRHPHKPGFERIQGLNGARASSYLYDLAPRSLPLAPTCFHEFLSLSLGFPSTINRASYSYKNNYINPASRPVILAIACCLRLSNLNPDTNPLVDDESYDNYFVDVALDTEVSALYLHDGPRYLLDSGATHHMTTRRDLLVDFQPFTTERVHVVGAFKSSTMAVGKGTLCFDANGAPLELRNVLLVPGLSAELVSLASLMKDGYQLLTFALNRNHYVFQASPASPPLADHQALTATSLPTDSGDISLDISAVTRDQLCLLDQCDACCSGKAVSAPSREAAHHPADAPFARVFADVWGPSPSEASSVLKGFVAMSKIQYPGPGFVNNALRDWLADRGIFHELSTAYEHGQMGIQERSWRTIFSSVWAWLHRLGLPSSLWEEAAQAAIYVINLLPLSPLQQRTPDAVLHAAASPVTSTRRPRIDRVKIWGCAAQVPFTPKQRSNKLAPHSRLCYFVGYSLRSKAWRFYDPVGNKVFESPQAKFFEDRFFPAAANPVPTVVAPAVLSYPSVPRRVPPPDLPPDNDDTVNPAGVAPAVAAAPAVAPAVAAPPAAGLVDVVAPPVPPSLVSSNPGPANAPPVGDHSTRARRPPDYLGFARAAHDLEFAAHASVLIEDFDEDDPNVQLYLYEEATAFLAKVDKDDAPSVHAALAGPFRDYWLAAMATEEGALAAKQTFSKPVCPPRGAIVIGSMWVLMVKRDAEGKIVKHKARLVARGDMQRHRGEQIDSFSPTGRAASHRLLLALAIENEWETRQFDVSSAYLTGNLGGTELYMCLPSGQVVHLQRALYGLVQTGREWYKVFTEWILSIGFTRTNSDHAVFIPRAGDKRCFLSIHVDDGLLTGDGDLNGVLTQLNAHFEARSTDEASFFLGQSIIREGKTGAAIVTQSHFVDAILEEYNMANASPRPTPLAALSTLRNRVNSDFVPASIPYRAIVGKLLYLSGTTRPDIAFAVSKAARFCNNFEAEHWEALKHILRYLVGTRKFGIRYQKTHQLMSAILEGFVDADHGANPVTRRSVSGYVFTCAGRAISWIAKRQTLVTLSSTEAKYVAMSYAAREGIWLRRLLADLGFEQTSPTRLRGDNQSAITLAKHPAFHARTKHIGIHFHFIQDHIAEGTIEMVWVPTGTMAADVLTKGLGTQKHYQFVHAMALINSSREGASWCVGNEG</sequence>
<evidence type="ECO:0000259" key="5">
    <source>
        <dbReference type="PROSITE" id="PS50994"/>
    </source>
</evidence>
<gene>
    <name evidence="6" type="primary">BQ5605_C032g11037</name>
    <name evidence="6" type="ORF">BQ5605_C032G11037</name>
</gene>
<dbReference type="Pfam" id="PF00385">
    <property type="entry name" value="Chromo"/>
    <property type="match status" value="1"/>
</dbReference>
<dbReference type="InterPro" id="IPR013103">
    <property type="entry name" value="RVT_2"/>
</dbReference>
<keyword evidence="1" id="KW-0064">Aspartyl protease</keyword>
<dbReference type="PANTHER" id="PTHR11439:SF467">
    <property type="entry name" value="INTEGRASE CATALYTIC DOMAIN-CONTAINING PROTEIN"/>
    <property type="match status" value="1"/>
</dbReference>
<dbReference type="SUPFAM" id="SSF54160">
    <property type="entry name" value="Chromo domain-like"/>
    <property type="match status" value="1"/>
</dbReference>
<dbReference type="InterPro" id="IPR000953">
    <property type="entry name" value="Chromo/chromo_shadow_dom"/>
</dbReference>
<reference evidence="6 7" key="1">
    <citation type="submission" date="2016-11" db="EMBL/GenBank/DDBJ databases">
        <authorList>
            <person name="Jaros S."/>
            <person name="Januszkiewicz K."/>
            <person name="Wedrychowicz H."/>
        </authorList>
    </citation>
    <scope>NUCLEOTIDE SEQUENCE [LARGE SCALE GENOMIC DNA]</scope>
</reference>
<evidence type="ECO:0000259" key="4">
    <source>
        <dbReference type="PROSITE" id="PS50013"/>
    </source>
</evidence>
<keyword evidence="1" id="KW-0645">Protease</keyword>
<dbReference type="PROSITE" id="PS50994">
    <property type="entry name" value="INTEGRASE"/>
    <property type="match status" value="2"/>
</dbReference>
<feature type="domain" description="Chromo" evidence="4">
    <location>
        <begin position="215"/>
        <end position="276"/>
    </location>
</feature>
<dbReference type="PANTHER" id="PTHR11439">
    <property type="entry name" value="GAG-POL-RELATED RETROTRANSPOSON"/>
    <property type="match status" value="1"/>
</dbReference>
<dbReference type="Pfam" id="PF24626">
    <property type="entry name" value="SH3_Tf2-1"/>
    <property type="match status" value="1"/>
</dbReference>
<dbReference type="InterPro" id="IPR001584">
    <property type="entry name" value="Integrase_cat-core"/>
</dbReference>
<dbReference type="Gene3D" id="2.40.50.40">
    <property type="match status" value="1"/>
</dbReference>
<dbReference type="GO" id="GO:0015074">
    <property type="term" value="P:DNA integration"/>
    <property type="evidence" value="ECO:0007669"/>
    <property type="project" value="InterPro"/>
</dbReference>
<evidence type="ECO:0000256" key="2">
    <source>
        <dbReference type="ARBA" id="ARBA00022884"/>
    </source>
</evidence>
<dbReference type="GO" id="GO:0006338">
    <property type="term" value="P:chromatin remodeling"/>
    <property type="evidence" value="ECO:0007669"/>
    <property type="project" value="UniProtKB-ARBA"/>
</dbReference>
<feature type="domain" description="Integrase catalytic" evidence="5">
    <location>
        <begin position="584"/>
        <end position="674"/>
    </location>
</feature>
<dbReference type="SUPFAM" id="SSF56672">
    <property type="entry name" value="DNA/RNA polymerases"/>
    <property type="match status" value="1"/>
</dbReference>
<keyword evidence="2" id="KW-0694">RNA-binding</keyword>
<evidence type="ECO:0000313" key="6">
    <source>
        <dbReference type="EMBL" id="SGZ03992.1"/>
    </source>
</evidence>
<dbReference type="InterPro" id="IPR043502">
    <property type="entry name" value="DNA/RNA_pol_sf"/>
</dbReference>
<dbReference type="GO" id="GO:0004190">
    <property type="term" value="F:aspartic-type endopeptidase activity"/>
    <property type="evidence" value="ECO:0007669"/>
    <property type="project" value="UniProtKB-KW"/>
</dbReference>
<organism evidence="6 7">
    <name type="scientific">Microbotryum silenes-dioicae</name>
    <dbReference type="NCBI Taxonomy" id="796604"/>
    <lineage>
        <taxon>Eukaryota</taxon>
        <taxon>Fungi</taxon>
        <taxon>Dikarya</taxon>
        <taxon>Basidiomycota</taxon>
        <taxon>Pucciniomycotina</taxon>
        <taxon>Microbotryomycetes</taxon>
        <taxon>Microbotryales</taxon>
        <taxon>Microbotryaceae</taxon>
        <taxon>Microbotryum</taxon>
    </lineage>
</organism>
<dbReference type="EMBL" id="FQNC01000067">
    <property type="protein sequence ID" value="SGZ03992.1"/>
    <property type="molecule type" value="Genomic_DNA"/>
</dbReference>
<dbReference type="PROSITE" id="PS50013">
    <property type="entry name" value="CHROMO_2"/>
    <property type="match status" value="1"/>
</dbReference>
<feature type="region of interest" description="Disordered" evidence="3">
    <location>
        <begin position="1"/>
        <end position="21"/>
    </location>
</feature>
<dbReference type="InterPro" id="IPR036397">
    <property type="entry name" value="RNaseH_sf"/>
</dbReference>
<keyword evidence="7" id="KW-1185">Reference proteome</keyword>
<dbReference type="SMART" id="SM00298">
    <property type="entry name" value="CHROMO"/>
    <property type="match status" value="1"/>
</dbReference>
<dbReference type="Pfam" id="PF07727">
    <property type="entry name" value="RVT_2"/>
    <property type="match status" value="1"/>
</dbReference>
<dbReference type="GO" id="GO:0003723">
    <property type="term" value="F:RNA binding"/>
    <property type="evidence" value="ECO:0007669"/>
    <property type="project" value="UniProtKB-KW"/>
</dbReference>
<dbReference type="InterPro" id="IPR054722">
    <property type="entry name" value="PolX-like_BBD"/>
</dbReference>
<feature type="domain" description="Integrase catalytic" evidence="5">
    <location>
        <begin position="1"/>
        <end position="73"/>
    </location>
</feature>
<dbReference type="GO" id="GO:0005634">
    <property type="term" value="C:nucleus"/>
    <property type="evidence" value="ECO:0007669"/>
    <property type="project" value="UniProtKB-ARBA"/>
</dbReference>
<dbReference type="Proteomes" id="UP000249464">
    <property type="component" value="Unassembled WGS sequence"/>
</dbReference>
<dbReference type="InterPro" id="IPR023780">
    <property type="entry name" value="Chromo_domain"/>
</dbReference>
<proteinExistence type="predicted"/>
<name>A0A2X0PI74_9BASI</name>
<evidence type="ECO:0000256" key="1">
    <source>
        <dbReference type="ARBA" id="ARBA00022750"/>
    </source>
</evidence>
<accession>A0A2X0PI74</accession>
<dbReference type="Pfam" id="PF22936">
    <property type="entry name" value="Pol_BBD"/>
    <property type="match status" value="1"/>
</dbReference>
<dbReference type="InterPro" id="IPR056924">
    <property type="entry name" value="SH3_Tf2-1"/>
</dbReference>
<dbReference type="CDD" id="cd00024">
    <property type="entry name" value="CD_CSD"/>
    <property type="match status" value="1"/>
</dbReference>
<dbReference type="CDD" id="cd09272">
    <property type="entry name" value="RNase_HI_RT_Ty1"/>
    <property type="match status" value="1"/>
</dbReference>
<evidence type="ECO:0000313" key="7">
    <source>
        <dbReference type="Proteomes" id="UP000249464"/>
    </source>
</evidence>
<dbReference type="InterPro" id="IPR057670">
    <property type="entry name" value="SH3_retrovirus"/>
</dbReference>
<dbReference type="Gene3D" id="3.30.420.10">
    <property type="entry name" value="Ribonuclease H-like superfamily/Ribonuclease H"/>
    <property type="match status" value="2"/>
</dbReference>
<dbReference type="InterPro" id="IPR016197">
    <property type="entry name" value="Chromo-like_dom_sf"/>
</dbReference>
<evidence type="ECO:0000256" key="3">
    <source>
        <dbReference type="SAM" id="MobiDB-lite"/>
    </source>
</evidence>
<dbReference type="InterPro" id="IPR012337">
    <property type="entry name" value="RNaseH-like_sf"/>
</dbReference>
<dbReference type="SUPFAM" id="SSF53098">
    <property type="entry name" value="Ribonuclease H-like"/>
    <property type="match status" value="2"/>
</dbReference>
<dbReference type="Pfam" id="PF25597">
    <property type="entry name" value="SH3_retrovirus"/>
    <property type="match status" value="1"/>
</dbReference>
<protein>
    <submittedName>
        <fullName evidence="6">BQ5605_C032g11037 protein</fullName>
    </submittedName>
</protein>
<feature type="region of interest" description="Disordered" evidence="3">
    <location>
        <begin position="828"/>
        <end position="847"/>
    </location>
</feature>